<dbReference type="EMBL" id="OU466860">
    <property type="protein sequence ID" value="CAH2060768.1"/>
    <property type="molecule type" value="Genomic_DNA"/>
</dbReference>
<dbReference type="Gene3D" id="2.30.30.490">
    <property type="match status" value="1"/>
</dbReference>
<proteinExistence type="predicted"/>
<protein>
    <submittedName>
        <fullName evidence="1">Uncharacterized protein</fullName>
    </submittedName>
</protein>
<dbReference type="PANTHER" id="PTHR46871:SF1">
    <property type="entry name" value="BROMO-ADJACENT HOMOLOGY (BAH) DOMAIN-CONTAINING PROTEIN"/>
    <property type="match status" value="1"/>
</dbReference>
<dbReference type="Proteomes" id="UP000836841">
    <property type="component" value="Chromosome 4"/>
</dbReference>
<dbReference type="AlphaFoldDB" id="A0AAU9SCV8"/>
<dbReference type="PANTHER" id="PTHR46871">
    <property type="entry name" value="BROMO-ADJACENT HOMOLOGY (BAH) DOMAIN-CONTAINING PROTEIN"/>
    <property type="match status" value="1"/>
</dbReference>
<organism evidence="1 2">
    <name type="scientific">Thlaspi arvense</name>
    <name type="common">Field penny-cress</name>
    <dbReference type="NCBI Taxonomy" id="13288"/>
    <lineage>
        <taxon>Eukaryota</taxon>
        <taxon>Viridiplantae</taxon>
        <taxon>Streptophyta</taxon>
        <taxon>Embryophyta</taxon>
        <taxon>Tracheophyta</taxon>
        <taxon>Spermatophyta</taxon>
        <taxon>Magnoliopsida</taxon>
        <taxon>eudicotyledons</taxon>
        <taxon>Gunneridae</taxon>
        <taxon>Pentapetalae</taxon>
        <taxon>rosids</taxon>
        <taxon>malvids</taxon>
        <taxon>Brassicales</taxon>
        <taxon>Brassicaceae</taxon>
        <taxon>Thlaspideae</taxon>
        <taxon>Thlaspi</taxon>
    </lineage>
</organism>
<reference evidence="1 2" key="1">
    <citation type="submission" date="2022-03" db="EMBL/GenBank/DDBJ databases">
        <authorList>
            <person name="Nunn A."/>
            <person name="Chopra R."/>
            <person name="Nunn A."/>
            <person name="Contreras Garrido A."/>
        </authorList>
    </citation>
    <scope>NUCLEOTIDE SEQUENCE [LARGE SCALE GENOMIC DNA]</scope>
</reference>
<name>A0AAU9SCV8_THLAR</name>
<dbReference type="InterPro" id="IPR043151">
    <property type="entry name" value="BAH_sf"/>
</dbReference>
<keyword evidence="2" id="KW-1185">Reference proteome</keyword>
<gene>
    <name evidence="1" type="ORF">TAV2_LOCUS14936</name>
</gene>
<evidence type="ECO:0000313" key="1">
    <source>
        <dbReference type="EMBL" id="CAH2060768.1"/>
    </source>
</evidence>
<sequence>MKYSLCHIQDFTRGFSAIISRGCIKKPLCCNHKDSRDIFYSFHRDEVFAESVKDDCAVYFVLEKKQVPNHGFIVQRVYNTENKKLRKFTHHDFTSSKIKRLIFF</sequence>
<accession>A0AAU9SCV8</accession>
<evidence type="ECO:0000313" key="2">
    <source>
        <dbReference type="Proteomes" id="UP000836841"/>
    </source>
</evidence>